<dbReference type="InterPro" id="IPR018321">
    <property type="entry name" value="Glucosamine6P_isomerase_CS"/>
</dbReference>
<dbReference type="PANTHER" id="PTHR11280">
    <property type="entry name" value="GLUCOSAMINE-6-PHOSPHATE ISOMERASE"/>
    <property type="match status" value="1"/>
</dbReference>
<dbReference type="PROSITE" id="PS01161">
    <property type="entry name" value="GLC_GALNAC_ISOMERASE"/>
    <property type="match status" value="1"/>
</dbReference>
<dbReference type="PANTHER" id="PTHR11280:SF5">
    <property type="entry name" value="GLUCOSAMINE-6-PHOSPHATE ISOMERASE"/>
    <property type="match status" value="1"/>
</dbReference>
<dbReference type="RefSeq" id="WP_345270224.1">
    <property type="nucleotide sequence ID" value="NZ_BAABHB010000012.1"/>
</dbReference>
<keyword evidence="1" id="KW-0378">Hydrolase</keyword>
<dbReference type="EMBL" id="BAABHB010000012">
    <property type="protein sequence ID" value="GAA4414705.1"/>
    <property type="molecule type" value="Genomic_DNA"/>
</dbReference>
<dbReference type="Gene3D" id="3.40.50.1360">
    <property type="match status" value="1"/>
</dbReference>
<accession>A0ABP8KSA0</accession>
<evidence type="ECO:0000256" key="1">
    <source>
        <dbReference type="ARBA" id="ARBA00022801"/>
    </source>
</evidence>
<dbReference type="InterPro" id="IPR037171">
    <property type="entry name" value="NagB/RpiA_transferase-like"/>
</dbReference>
<dbReference type="InterPro" id="IPR006148">
    <property type="entry name" value="Glc/Gal-6P_isomerase"/>
</dbReference>
<evidence type="ECO:0000313" key="3">
    <source>
        <dbReference type="EMBL" id="GAA4414705.1"/>
    </source>
</evidence>
<dbReference type="InterPro" id="IPR004547">
    <property type="entry name" value="Glucosamine6P_isomerase"/>
</dbReference>
<protein>
    <submittedName>
        <fullName evidence="3">Glucosamine-6-phosphate deaminase</fullName>
    </submittedName>
</protein>
<evidence type="ECO:0000313" key="4">
    <source>
        <dbReference type="Proteomes" id="UP001500936"/>
    </source>
</evidence>
<sequence>MQVQTFPSYDDLSRHTAEHIADMVRQKPTATLCLASGETPISTFHHLVTLAQSGQVDFSRCTFIGLDEWIGFGPEDEGSCAYYLYRDLFGPLSIRPEQIHYFNAKSIDLPAECLRIDAAIAECGGLDLILVGIGMNGHIALNEPGTSFNLYAHVSDLAEVTVQVGQKYFTQATPLSKGITLGLRHLMEAREVILMASGSRKAAVIRHALQGPVTEELPASIIQQHPNAHVWLDAEAGSQI</sequence>
<comment type="caution">
    <text evidence="3">The sequence shown here is derived from an EMBL/GenBank/DDBJ whole genome shotgun (WGS) entry which is preliminary data.</text>
</comment>
<dbReference type="SUPFAM" id="SSF100950">
    <property type="entry name" value="NagB/RpiA/CoA transferase-like"/>
    <property type="match status" value="1"/>
</dbReference>
<evidence type="ECO:0000259" key="2">
    <source>
        <dbReference type="Pfam" id="PF01182"/>
    </source>
</evidence>
<name>A0ABP8KSA0_9BACT</name>
<reference evidence="4" key="1">
    <citation type="journal article" date="2019" name="Int. J. Syst. Evol. Microbiol.">
        <title>The Global Catalogue of Microorganisms (GCM) 10K type strain sequencing project: providing services to taxonomists for standard genome sequencing and annotation.</title>
        <authorList>
            <consortium name="The Broad Institute Genomics Platform"/>
            <consortium name="The Broad Institute Genome Sequencing Center for Infectious Disease"/>
            <person name="Wu L."/>
            <person name="Ma J."/>
        </authorList>
    </citation>
    <scope>NUCLEOTIDE SEQUENCE [LARGE SCALE GENOMIC DNA]</scope>
    <source>
        <strain evidence="4">JCM 17925</strain>
    </source>
</reference>
<gene>
    <name evidence="3" type="ORF">GCM10023187_44490</name>
</gene>
<keyword evidence="4" id="KW-1185">Reference proteome</keyword>
<organism evidence="3 4">
    <name type="scientific">Nibrella viscosa</name>
    <dbReference type="NCBI Taxonomy" id="1084524"/>
    <lineage>
        <taxon>Bacteria</taxon>
        <taxon>Pseudomonadati</taxon>
        <taxon>Bacteroidota</taxon>
        <taxon>Cytophagia</taxon>
        <taxon>Cytophagales</taxon>
        <taxon>Spirosomataceae</taxon>
        <taxon>Nibrella</taxon>
    </lineage>
</organism>
<dbReference type="Pfam" id="PF01182">
    <property type="entry name" value="Glucosamine_iso"/>
    <property type="match status" value="1"/>
</dbReference>
<feature type="domain" description="Glucosamine/galactosamine-6-phosphate isomerase" evidence="2">
    <location>
        <begin position="11"/>
        <end position="231"/>
    </location>
</feature>
<proteinExistence type="predicted"/>
<dbReference type="CDD" id="cd01399">
    <property type="entry name" value="GlcN6P_deaminase"/>
    <property type="match status" value="1"/>
</dbReference>
<dbReference type="Proteomes" id="UP001500936">
    <property type="component" value="Unassembled WGS sequence"/>
</dbReference>